<dbReference type="EMBL" id="VOHE01000006">
    <property type="protein sequence ID" value="TWT18015.1"/>
    <property type="molecule type" value="Genomic_DNA"/>
</dbReference>
<feature type="compositionally biased region" description="Low complexity" evidence="1">
    <location>
        <begin position="40"/>
        <end position="50"/>
    </location>
</feature>
<dbReference type="AlphaFoldDB" id="A0A5C5TXM7"/>
<name>A0A5C5TXM7_9GAMM</name>
<organism evidence="2 3">
    <name type="scientific">Luteimonas wenzhouensis</name>
    <dbReference type="NCBI Taxonomy" id="2599615"/>
    <lineage>
        <taxon>Bacteria</taxon>
        <taxon>Pseudomonadati</taxon>
        <taxon>Pseudomonadota</taxon>
        <taxon>Gammaproteobacteria</taxon>
        <taxon>Lysobacterales</taxon>
        <taxon>Lysobacteraceae</taxon>
        <taxon>Luteimonas</taxon>
    </lineage>
</organism>
<keyword evidence="3" id="KW-1185">Reference proteome</keyword>
<evidence type="ECO:0000256" key="1">
    <source>
        <dbReference type="SAM" id="MobiDB-lite"/>
    </source>
</evidence>
<feature type="region of interest" description="Disordered" evidence="1">
    <location>
        <begin position="132"/>
        <end position="160"/>
    </location>
</feature>
<protein>
    <submittedName>
        <fullName evidence="2">Uncharacterized protein</fullName>
    </submittedName>
</protein>
<proteinExistence type="predicted"/>
<feature type="region of interest" description="Disordered" evidence="1">
    <location>
        <begin position="40"/>
        <end position="115"/>
    </location>
</feature>
<feature type="compositionally biased region" description="Low complexity" evidence="1">
    <location>
        <begin position="137"/>
        <end position="153"/>
    </location>
</feature>
<evidence type="ECO:0000313" key="2">
    <source>
        <dbReference type="EMBL" id="TWT18015.1"/>
    </source>
</evidence>
<feature type="compositionally biased region" description="Low complexity" evidence="1">
    <location>
        <begin position="68"/>
        <end position="88"/>
    </location>
</feature>
<evidence type="ECO:0000313" key="3">
    <source>
        <dbReference type="Proteomes" id="UP000315949"/>
    </source>
</evidence>
<gene>
    <name evidence="2" type="ORF">FQY79_11955</name>
</gene>
<reference evidence="2 3" key="1">
    <citation type="submission" date="2019-07" db="EMBL/GenBank/DDBJ databases">
        <title>Luteimonas sp. YD-1 nov., isolated from acidic soil.</title>
        <authorList>
            <person name="Zhou J."/>
        </authorList>
    </citation>
    <scope>NUCLEOTIDE SEQUENCE [LARGE SCALE GENOMIC DNA]</scope>
    <source>
        <strain evidence="2 3">YD-1</strain>
    </source>
</reference>
<dbReference type="Proteomes" id="UP000315949">
    <property type="component" value="Unassembled WGS sequence"/>
</dbReference>
<accession>A0A5C5TXM7</accession>
<sequence length="160" mass="15096">MASSAAIIASNRLGAAGAAGAAAGLRSRCGRGAAAAAGARAGEAGVAGRAPSRIPLAGAGTPAGAGRAGVPPPASAAAGVPVVSSARVWPSSIRNTARARESRLSRTPSRRAAEAGAWAVGVVEVGAPDAARSGTVPAWAPASSRPGAAARSACVTRASS</sequence>
<comment type="caution">
    <text evidence="2">The sequence shown here is derived from an EMBL/GenBank/DDBJ whole genome shotgun (WGS) entry which is preliminary data.</text>
</comment>